<evidence type="ECO:0000313" key="2">
    <source>
        <dbReference type="EMBL" id="MCD1655064.1"/>
    </source>
</evidence>
<evidence type="ECO:0000256" key="1">
    <source>
        <dbReference type="SAM" id="Phobius"/>
    </source>
</evidence>
<dbReference type="EMBL" id="JAINWA010000003">
    <property type="protein sequence ID" value="MCD1655064.1"/>
    <property type="molecule type" value="Genomic_DNA"/>
</dbReference>
<keyword evidence="2" id="KW-0482">Metalloprotease</keyword>
<dbReference type="RefSeq" id="WP_230755832.1">
    <property type="nucleotide sequence ID" value="NZ_JAINWA010000003.1"/>
</dbReference>
<keyword evidence="3" id="KW-1185">Reference proteome</keyword>
<accession>A0AAE3JLS0</accession>
<keyword evidence="2" id="KW-0378">Hydrolase</keyword>
<sequence length="341" mass="37619">MYTLILLLLAIAPPMMFFAYLIKTDRVEPEPLGMLMFALALGVISTFPASLIEGLLAYLPFFGEHDLPAIIRTSFIQVAPVEEGCKLAVILLFVWKNRNFNEENDGIVYVTASSIGFALFENVLYVLSGGLATAVARSITAIPLHTFCGVIMGAYVGRARFAADRRTAAVLVLKGFAAAVFIHGLYDTFAMEHGSSSVVMLLLLVAALFFAGRFFFKTGKELSAARWANPEAAAQIRLDTASQQAARIVVRYGEDKIGIDAEGRFYLKPEKQTWKLVTGRLLYVFSFACWVLFLVIGYNASDEAALAAVFYFCLTMTCVPTVLAVLLTRSYRQRLESNTYL</sequence>
<keyword evidence="1" id="KW-0812">Transmembrane</keyword>
<gene>
    <name evidence="2" type="ORF">K7J14_10175</name>
</gene>
<dbReference type="InterPro" id="IPR026898">
    <property type="entry name" value="PrsW"/>
</dbReference>
<dbReference type="GO" id="GO:0008237">
    <property type="term" value="F:metallopeptidase activity"/>
    <property type="evidence" value="ECO:0007669"/>
    <property type="project" value="UniProtKB-KW"/>
</dbReference>
<keyword evidence="2" id="KW-0645">Protease</keyword>
<protein>
    <submittedName>
        <fullName evidence="2">PrsW family intramembrane metalloprotease</fullName>
    </submittedName>
</protein>
<dbReference type="Proteomes" id="UP001198163">
    <property type="component" value="Unassembled WGS sequence"/>
</dbReference>
<feature type="transmembrane region" description="Helical" evidence="1">
    <location>
        <begin position="134"/>
        <end position="156"/>
    </location>
</feature>
<feature type="transmembrane region" description="Helical" evidence="1">
    <location>
        <begin position="6"/>
        <end position="22"/>
    </location>
</feature>
<feature type="transmembrane region" description="Helical" evidence="1">
    <location>
        <begin position="304"/>
        <end position="327"/>
    </location>
</feature>
<reference evidence="2" key="1">
    <citation type="submission" date="2021-08" db="EMBL/GenBank/DDBJ databases">
        <title>Comparative analyses of Brucepasteria parasyntrophica and Teretinema zuelzerae.</title>
        <authorList>
            <person name="Song Y."/>
            <person name="Brune A."/>
        </authorList>
    </citation>
    <scope>NUCLEOTIDE SEQUENCE</scope>
    <source>
        <strain evidence="2">DSM 1903</strain>
    </source>
</reference>
<feature type="transmembrane region" description="Helical" evidence="1">
    <location>
        <begin position="168"/>
        <end position="186"/>
    </location>
</feature>
<proteinExistence type="predicted"/>
<keyword evidence="1" id="KW-0472">Membrane</keyword>
<feature type="transmembrane region" description="Helical" evidence="1">
    <location>
        <begin position="107"/>
        <end position="128"/>
    </location>
</feature>
<dbReference type="PANTHER" id="PTHR36844:SF1">
    <property type="entry name" value="PROTEASE PRSW"/>
    <property type="match status" value="1"/>
</dbReference>
<organism evidence="2 3">
    <name type="scientific">Teretinema zuelzerae</name>
    <dbReference type="NCBI Taxonomy" id="156"/>
    <lineage>
        <taxon>Bacteria</taxon>
        <taxon>Pseudomonadati</taxon>
        <taxon>Spirochaetota</taxon>
        <taxon>Spirochaetia</taxon>
        <taxon>Spirochaetales</taxon>
        <taxon>Treponemataceae</taxon>
        <taxon>Teretinema</taxon>
    </lineage>
</organism>
<feature type="transmembrane region" description="Helical" evidence="1">
    <location>
        <begin position="198"/>
        <end position="216"/>
    </location>
</feature>
<feature type="transmembrane region" description="Helical" evidence="1">
    <location>
        <begin position="281"/>
        <end position="298"/>
    </location>
</feature>
<dbReference type="Pfam" id="PF13367">
    <property type="entry name" value="PrsW-protease"/>
    <property type="match status" value="1"/>
</dbReference>
<comment type="caution">
    <text evidence="2">The sequence shown here is derived from an EMBL/GenBank/DDBJ whole genome shotgun (WGS) entry which is preliminary data.</text>
</comment>
<evidence type="ECO:0000313" key="3">
    <source>
        <dbReference type="Proteomes" id="UP001198163"/>
    </source>
</evidence>
<dbReference type="PANTHER" id="PTHR36844">
    <property type="entry name" value="PROTEASE PRSW"/>
    <property type="match status" value="1"/>
</dbReference>
<keyword evidence="1" id="KW-1133">Transmembrane helix</keyword>
<dbReference type="AlphaFoldDB" id="A0AAE3JLS0"/>
<name>A0AAE3JLS0_9SPIR</name>
<feature type="transmembrane region" description="Helical" evidence="1">
    <location>
        <begin position="34"/>
        <end position="62"/>
    </location>
</feature>